<name>A0AAD5HHI9_UMBRA</name>
<dbReference type="GO" id="GO:0016233">
    <property type="term" value="P:telomere capping"/>
    <property type="evidence" value="ECO:0007669"/>
    <property type="project" value="TreeGrafter"/>
</dbReference>
<dbReference type="InterPro" id="IPR011564">
    <property type="entry name" value="Telomer_end-bd_POT1/Cdc13"/>
</dbReference>
<dbReference type="GO" id="GO:0098505">
    <property type="term" value="F:G-rich strand telomeric DNA binding"/>
    <property type="evidence" value="ECO:0007669"/>
    <property type="project" value="TreeGrafter"/>
</dbReference>
<dbReference type="InterPro" id="IPR012340">
    <property type="entry name" value="NA-bd_OB-fold"/>
</dbReference>
<comment type="caution">
    <text evidence="10">The sequence shown here is derived from an EMBL/GenBank/DDBJ whole genome shotgun (WGS) entry which is preliminary data.</text>
</comment>
<dbReference type="GO" id="GO:0010521">
    <property type="term" value="F:telomerase inhibitor activity"/>
    <property type="evidence" value="ECO:0007669"/>
    <property type="project" value="TreeGrafter"/>
</dbReference>
<evidence type="ECO:0000313" key="10">
    <source>
        <dbReference type="EMBL" id="KAI8584717.1"/>
    </source>
</evidence>
<reference evidence="10" key="1">
    <citation type="submission" date="2021-06" db="EMBL/GenBank/DDBJ databases">
        <authorList>
            <consortium name="DOE Joint Genome Institute"/>
            <person name="Mondo S.J."/>
            <person name="Amses K.R."/>
            <person name="Simmons D.R."/>
            <person name="Longcore J.E."/>
            <person name="Seto K."/>
            <person name="Alves G.H."/>
            <person name="Bonds A.E."/>
            <person name="Quandt C.A."/>
            <person name="Davis W.J."/>
            <person name="Chang Y."/>
            <person name="Letcher P.M."/>
            <person name="Powell M.J."/>
            <person name="Kuo A."/>
            <person name="Labutti K."/>
            <person name="Pangilinan J."/>
            <person name="Andreopoulos W."/>
            <person name="Tritt A."/>
            <person name="Riley R."/>
            <person name="Hundley H."/>
            <person name="Johnson J."/>
            <person name="Lipzen A."/>
            <person name="Barry K."/>
            <person name="Berbee M.L."/>
            <person name="Buchler N.E."/>
            <person name="Grigoriev I.V."/>
            <person name="Spatafora J.W."/>
            <person name="Stajich J.E."/>
            <person name="James T.Y."/>
        </authorList>
    </citation>
    <scope>NUCLEOTIDE SEQUENCE</scope>
    <source>
        <strain evidence="10">AG</strain>
    </source>
</reference>
<evidence type="ECO:0000256" key="1">
    <source>
        <dbReference type="ARBA" id="ARBA00004123"/>
    </source>
</evidence>
<evidence type="ECO:0000256" key="6">
    <source>
        <dbReference type="ARBA" id="ARBA00022895"/>
    </source>
</evidence>
<dbReference type="RefSeq" id="XP_051449721.1">
    <property type="nucleotide sequence ID" value="XM_051592835.1"/>
</dbReference>
<dbReference type="SMART" id="SM00976">
    <property type="entry name" value="Telo_bind"/>
    <property type="match status" value="1"/>
</dbReference>
<dbReference type="Proteomes" id="UP001206595">
    <property type="component" value="Unassembled WGS sequence"/>
</dbReference>
<dbReference type="SUPFAM" id="SSF50249">
    <property type="entry name" value="Nucleic acid-binding proteins"/>
    <property type="match status" value="2"/>
</dbReference>
<organism evidence="10 11">
    <name type="scientific">Umbelopsis ramanniana AG</name>
    <dbReference type="NCBI Taxonomy" id="1314678"/>
    <lineage>
        <taxon>Eukaryota</taxon>
        <taxon>Fungi</taxon>
        <taxon>Fungi incertae sedis</taxon>
        <taxon>Mucoromycota</taxon>
        <taxon>Mucoromycotina</taxon>
        <taxon>Umbelopsidomycetes</taxon>
        <taxon>Umbelopsidales</taxon>
        <taxon>Umbelopsidaceae</taxon>
        <taxon>Umbelopsis</taxon>
    </lineage>
</organism>
<evidence type="ECO:0000313" key="11">
    <source>
        <dbReference type="Proteomes" id="UP001206595"/>
    </source>
</evidence>
<dbReference type="Pfam" id="PF16686">
    <property type="entry name" value="POT1PC"/>
    <property type="match status" value="1"/>
</dbReference>
<dbReference type="GO" id="GO:0032210">
    <property type="term" value="P:regulation of telomere maintenance via telomerase"/>
    <property type="evidence" value="ECO:0007669"/>
    <property type="project" value="TreeGrafter"/>
</dbReference>
<evidence type="ECO:0000256" key="3">
    <source>
        <dbReference type="ARBA" id="ARBA00008442"/>
    </source>
</evidence>
<evidence type="ECO:0000256" key="2">
    <source>
        <dbReference type="ARBA" id="ARBA00004574"/>
    </source>
</evidence>
<dbReference type="AlphaFoldDB" id="A0AAD5HHI9"/>
<dbReference type="InterPro" id="IPR028389">
    <property type="entry name" value="POT1"/>
</dbReference>
<keyword evidence="8" id="KW-0539">Nucleus</keyword>
<sequence>MSSNQNGEHLKELEVTGCTLLRDIKKNTIVDIYGVVTKFKLPTKTRGQDFVCSISVADPSRGMGQMGDTSINLFHHNSQTLPQFRGTGDIFVLRRARVQAFQNKLQCVSIKSNTTWAIIPSRPSGKDPSNEIVPVNIPGMVLSLDEKDYHVIRILQDWLQTMPSSGNTFATLAPQPSGNNSTTFQFPGKMLRTISQINRPGLFSDLVAEVVGHYSDTERKTTQLLVVDYTTNELLVDQEISRFGVAGRRVIMCTLFDEHHQYCPKVNTGSFVFIRNANSKLDMNQCLELRVHGDRDRKLMNPGVRLLARDDPRLVPLLEKRHEYMSSIQQLPKKSTLQLNSDSSQQRVWTVTKHKDINITPLSTVVASKMANKFRVRACVIDYKPKIIKDMVRPWCSRCQKSCSPCENPNMSCTFCMAKITVYKYQFACLLQDAHGVQLPVIFYDKDAEMFLCNSAPSNLYLEDYAASELKEQIDTICPAGKSSNVWLDFCIQSYMVDIDGQKDRRFRVFDTELKIH</sequence>
<dbReference type="GO" id="GO:0000783">
    <property type="term" value="C:nuclear telomere cap complex"/>
    <property type="evidence" value="ECO:0007669"/>
    <property type="project" value="TreeGrafter"/>
</dbReference>
<comment type="similarity">
    <text evidence="3">Belongs to the telombin family.</text>
</comment>
<protein>
    <recommendedName>
        <fullName evidence="4">Protection of telomeres protein 1</fullName>
    </recommendedName>
</protein>
<evidence type="ECO:0000256" key="4">
    <source>
        <dbReference type="ARBA" id="ARBA00015253"/>
    </source>
</evidence>
<accession>A0AAD5HHI9</accession>
<comment type="subcellular location">
    <subcellularLocation>
        <location evidence="2">Chromosome</location>
        <location evidence="2">Telomere</location>
    </subcellularLocation>
    <subcellularLocation>
        <location evidence="1">Nucleus</location>
    </subcellularLocation>
</comment>
<dbReference type="PANTHER" id="PTHR14513:SF0">
    <property type="entry name" value="PROTECTION OF TELOMERES PROTEIN 1"/>
    <property type="match status" value="1"/>
</dbReference>
<dbReference type="Pfam" id="PF02765">
    <property type="entry name" value="POT1"/>
    <property type="match status" value="1"/>
</dbReference>
<proteinExistence type="inferred from homology"/>
<evidence type="ECO:0000256" key="7">
    <source>
        <dbReference type="ARBA" id="ARBA00023125"/>
    </source>
</evidence>
<evidence type="ECO:0000256" key="5">
    <source>
        <dbReference type="ARBA" id="ARBA00022454"/>
    </source>
</evidence>
<dbReference type="Gene3D" id="2.40.50.140">
    <property type="entry name" value="Nucleic acid-binding proteins"/>
    <property type="match status" value="3"/>
</dbReference>
<keyword evidence="6" id="KW-0779">Telomere</keyword>
<keyword evidence="7" id="KW-0238">DNA-binding</keyword>
<evidence type="ECO:0000259" key="9">
    <source>
        <dbReference type="SMART" id="SM00976"/>
    </source>
</evidence>
<reference evidence="10" key="2">
    <citation type="journal article" date="2022" name="Proc. Natl. Acad. Sci. U.S.A.">
        <title>Diploid-dominant life cycles characterize the early evolution of Fungi.</title>
        <authorList>
            <person name="Amses K.R."/>
            <person name="Simmons D.R."/>
            <person name="Longcore J.E."/>
            <person name="Mondo S.J."/>
            <person name="Seto K."/>
            <person name="Jeronimo G.H."/>
            <person name="Bonds A.E."/>
            <person name="Quandt C.A."/>
            <person name="Davis W.J."/>
            <person name="Chang Y."/>
            <person name="Federici B.A."/>
            <person name="Kuo A."/>
            <person name="LaButti K."/>
            <person name="Pangilinan J."/>
            <person name="Andreopoulos W."/>
            <person name="Tritt A."/>
            <person name="Riley R."/>
            <person name="Hundley H."/>
            <person name="Johnson J."/>
            <person name="Lipzen A."/>
            <person name="Barry K."/>
            <person name="Lang B.F."/>
            <person name="Cuomo C.A."/>
            <person name="Buchler N.E."/>
            <person name="Grigoriev I.V."/>
            <person name="Spatafora J.W."/>
            <person name="Stajich J.E."/>
            <person name="James T.Y."/>
        </authorList>
    </citation>
    <scope>NUCLEOTIDE SEQUENCE</scope>
    <source>
        <strain evidence="10">AG</strain>
    </source>
</reference>
<keyword evidence="11" id="KW-1185">Reference proteome</keyword>
<dbReference type="EMBL" id="MU620892">
    <property type="protein sequence ID" value="KAI8584717.1"/>
    <property type="molecule type" value="Genomic_DNA"/>
</dbReference>
<dbReference type="PANTHER" id="PTHR14513">
    <property type="entry name" value="PROTECTION OF TELOMERES 1"/>
    <property type="match status" value="1"/>
</dbReference>
<gene>
    <name evidence="10" type="ORF">K450DRAFT_267368</name>
</gene>
<dbReference type="GeneID" id="75918177"/>
<evidence type="ECO:0000256" key="8">
    <source>
        <dbReference type="ARBA" id="ARBA00023242"/>
    </source>
</evidence>
<dbReference type="InterPro" id="IPR032042">
    <property type="entry name" value="POT1PC"/>
</dbReference>
<keyword evidence="5" id="KW-0158">Chromosome</keyword>
<feature type="domain" description="Telomeric single stranded DNA binding POT1/Cdc13" evidence="9">
    <location>
        <begin position="18"/>
        <end position="160"/>
    </location>
</feature>